<dbReference type="InterPro" id="IPR010987">
    <property type="entry name" value="Glutathione-S-Trfase_C-like"/>
</dbReference>
<evidence type="ECO:0000259" key="1">
    <source>
        <dbReference type="PROSITE" id="PS50404"/>
    </source>
</evidence>
<dbReference type="EMBL" id="QYYH01000100">
    <property type="protein sequence ID" value="RJY10582.1"/>
    <property type="molecule type" value="Genomic_DNA"/>
</dbReference>
<dbReference type="CDD" id="cd00570">
    <property type="entry name" value="GST_N_family"/>
    <property type="match status" value="1"/>
</dbReference>
<dbReference type="AlphaFoldDB" id="A0A3A6U3Q0"/>
<dbReference type="PANTHER" id="PTHR42673">
    <property type="entry name" value="MALEYLACETOACETATE ISOMERASE"/>
    <property type="match status" value="1"/>
</dbReference>
<dbReference type="SFLD" id="SFLDG00358">
    <property type="entry name" value="Main_(cytGST)"/>
    <property type="match status" value="1"/>
</dbReference>
<sequence length="212" mass="24107">MATVHGAPLSPFVRKVIFALEAKNITFDVNPVTPMGLPEGFEKISPLKKIPAFEDDLLTIADSSVICEYLEQRYPENPIYPKNMVDRAKVRWFEEYSDTAVLGVCGPIFYERIVKKLIMQQEPDESRVQNIIKDELPTVYDYLNEQLSESGFLVGETLTTADFSLGSNLMNAQYAGYHIDAKRWPLLAAYQERLFATQLFKNRLVADKAIMS</sequence>
<dbReference type="Gene3D" id="1.20.1050.10">
    <property type="match status" value="1"/>
</dbReference>
<dbReference type="GO" id="GO:0006749">
    <property type="term" value="P:glutathione metabolic process"/>
    <property type="evidence" value="ECO:0007669"/>
    <property type="project" value="TreeGrafter"/>
</dbReference>
<dbReference type="Pfam" id="PF13417">
    <property type="entry name" value="GST_N_3"/>
    <property type="match status" value="1"/>
</dbReference>
<name>A0A3A6U3Q0_9GAMM</name>
<dbReference type="SUPFAM" id="SSF47616">
    <property type="entry name" value="GST C-terminal domain-like"/>
    <property type="match status" value="1"/>
</dbReference>
<organism evidence="3 4">
    <name type="scientific">Parashewanella spongiae</name>
    <dbReference type="NCBI Taxonomy" id="342950"/>
    <lineage>
        <taxon>Bacteria</taxon>
        <taxon>Pseudomonadati</taxon>
        <taxon>Pseudomonadota</taxon>
        <taxon>Gammaproteobacteria</taxon>
        <taxon>Alteromonadales</taxon>
        <taxon>Shewanellaceae</taxon>
        <taxon>Parashewanella</taxon>
    </lineage>
</organism>
<dbReference type="Pfam" id="PF14497">
    <property type="entry name" value="GST_C_3"/>
    <property type="match status" value="1"/>
</dbReference>
<dbReference type="Gene3D" id="3.40.30.10">
    <property type="entry name" value="Glutaredoxin"/>
    <property type="match status" value="1"/>
</dbReference>
<evidence type="ECO:0000313" key="4">
    <source>
        <dbReference type="Proteomes" id="UP000273022"/>
    </source>
</evidence>
<dbReference type="GO" id="GO:0006559">
    <property type="term" value="P:L-phenylalanine catabolic process"/>
    <property type="evidence" value="ECO:0007669"/>
    <property type="project" value="TreeGrafter"/>
</dbReference>
<keyword evidence="4" id="KW-1185">Reference proteome</keyword>
<proteinExistence type="predicted"/>
<keyword evidence="3" id="KW-0808">Transferase</keyword>
<dbReference type="CDD" id="cd00299">
    <property type="entry name" value="GST_C_family"/>
    <property type="match status" value="1"/>
</dbReference>
<evidence type="ECO:0000259" key="2">
    <source>
        <dbReference type="PROSITE" id="PS50405"/>
    </source>
</evidence>
<gene>
    <name evidence="3" type="ORF">D5R81_14375</name>
</gene>
<accession>A0A3A6U3Q0</accession>
<dbReference type="InterPro" id="IPR004045">
    <property type="entry name" value="Glutathione_S-Trfase_N"/>
</dbReference>
<dbReference type="InterPro" id="IPR004046">
    <property type="entry name" value="GST_C"/>
</dbReference>
<dbReference type="PANTHER" id="PTHR42673:SF21">
    <property type="entry name" value="GLUTATHIONE S-TRANSFERASE YFCF"/>
    <property type="match status" value="1"/>
</dbReference>
<feature type="domain" description="GST N-terminal" evidence="1">
    <location>
        <begin position="1"/>
        <end position="78"/>
    </location>
</feature>
<dbReference type="PROSITE" id="PS50404">
    <property type="entry name" value="GST_NTER"/>
    <property type="match status" value="1"/>
</dbReference>
<dbReference type="GO" id="GO:0016034">
    <property type="term" value="F:maleylacetoacetate isomerase activity"/>
    <property type="evidence" value="ECO:0007669"/>
    <property type="project" value="TreeGrafter"/>
</dbReference>
<reference evidence="3 4" key="1">
    <citation type="submission" date="2018-09" db="EMBL/GenBank/DDBJ databases">
        <title>Phylogeny of the Shewanellaceae, and recommendation for two new genera, Pseudoshewanella and Parashewanella.</title>
        <authorList>
            <person name="Wang G."/>
        </authorList>
    </citation>
    <scope>NUCLEOTIDE SEQUENCE [LARGE SCALE GENOMIC DNA]</scope>
    <source>
        <strain evidence="3 4">KCTC 22492</strain>
    </source>
</reference>
<dbReference type="SFLD" id="SFLDS00019">
    <property type="entry name" value="Glutathione_Transferase_(cytos"/>
    <property type="match status" value="1"/>
</dbReference>
<dbReference type="RefSeq" id="WP_121854329.1">
    <property type="nucleotide sequence ID" value="NZ_CP037952.1"/>
</dbReference>
<comment type="caution">
    <text evidence="3">The sequence shown here is derived from an EMBL/GenBank/DDBJ whole genome shotgun (WGS) entry which is preliminary data.</text>
</comment>
<dbReference type="OrthoDB" id="6258999at2"/>
<dbReference type="GO" id="GO:0004364">
    <property type="term" value="F:glutathione transferase activity"/>
    <property type="evidence" value="ECO:0007669"/>
    <property type="project" value="TreeGrafter"/>
</dbReference>
<dbReference type="InterPro" id="IPR036282">
    <property type="entry name" value="Glutathione-S-Trfase_C_sf"/>
</dbReference>
<dbReference type="PROSITE" id="PS50405">
    <property type="entry name" value="GST_CTER"/>
    <property type="match status" value="1"/>
</dbReference>
<dbReference type="InterPro" id="IPR040079">
    <property type="entry name" value="Glutathione_S-Trfase"/>
</dbReference>
<feature type="domain" description="GST C-terminal" evidence="2">
    <location>
        <begin position="83"/>
        <end position="212"/>
    </location>
</feature>
<protein>
    <submittedName>
        <fullName evidence="3">Glutathione S-transferase family protein</fullName>
    </submittedName>
</protein>
<dbReference type="InterPro" id="IPR036249">
    <property type="entry name" value="Thioredoxin-like_sf"/>
</dbReference>
<dbReference type="SUPFAM" id="SSF52833">
    <property type="entry name" value="Thioredoxin-like"/>
    <property type="match status" value="1"/>
</dbReference>
<evidence type="ECO:0000313" key="3">
    <source>
        <dbReference type="EMBL" id="RJY10582.1"/>
    </source>
</evidence>
<dbReference type="Proteomes" id="UP000273022">
    <property type="component" value="Unassembled WGS sequence"/>
</dbReference>